<reference evidence="1" key="1">
    <citation type="submission" date="2021-05" db="EMBL/GenBank/DDBJ databases">
        <authorList>
            <person name="Alioto T."/>
            <person name="Alioto T."/>
            <person name="Gomez Garrido J."/>
        </authorList>
    </citation>
    <scope>NUCLEOTIDE SEQUENCE</scope>
</reference>
<dbReference type="EMBL" id="HBUF01149340">
    <property type="protein sequence ID" value="CAG6647883.1"/>
    <property type="molecule type" value="Transcribed_RNA"/>
</dbReference>
<name>A0A8D8W7K0_9HEMI</name>
<evidence type="ECO:0000313" key="1">
    <source>
        <dbReference type="EMBL" id="CAG6647885.1"/>
    </source>
</evidence>
<dbReference type="AlphaFoldDB" id="A0A8D8W7K0"/>
<organism evidence="1">
    <name type="scientific">Cacopsylla melanoneura</name>
    <dbReference type="NCBI Taxonomy" id="428564"/>
    <lineage>
        <taxon>Eukaryota</taxon>
        <taxon>Metazoa</taxon>
        <taxon>Ecdysozoa</taxon>
        <taxon>Arthropoda</taxon>
        <taxon>Hexapoda</taxon>
        <taxon>Insecta</taxon>
        <taxon>Pterygota</taxon>
        <taxon>Neoptera</taxon>
        <taxon>Paraneoptera</taxon>
        <taxon>Hemiptera</taxon>
        <taxon>Sternorrhyncha</taxon>
        <taxon>Psylloidea</taxon>
        <taxon>Psyllidae</taxon>
        <taxon>Psyllinae</taxon>
        <taxon>Cacopsylla</taxon>
    </lineage>
</organism>
<dbReference type="EMBL" id="HBUF01513318">
    <property type="protein sequence ID" value="CAG6747217.1"/>
    <property type="molecule type" value="Transcribed_RNA"/>
</dbReference>
<dbReference type="EMBL" id="HBUF01181579">
    <property type="protein sequence ID" value="CAG6655480.1"/>
    <property type="molecule type" value="Transcribed_RNA"/>
</dbReference>
<proteinExistence type="predicted"/>
<sequence length="162" mass="17740">MITDVATHRSVMVVTPSVPLASISRTRQCVTPSLCASWGSARGPFVLRTGWNRASVYPVPRIPLPKPASCAVNCPEKTSPAYPHSYGTHPRTTYLTCTRSPGHPVTITTGTATCSRSVERWIPLDRWQHCASCSYRMKVSTLSRSGRWNIGTTPVSCSSPFF</sequence>
<dbReference type="EMBL" id="HBUF01149341">
    <property type="protein sequence ID" value="CAG6647885.1"/>
    <property type="molecule type" value="Transcribed_RNA"/>
</dbReference>
<dbReference type="EMBL" id="HBUF01513319">
    <property type="protein sequence ID" value="CAG6747219.1"/>
    <property type="molecule type" value="Transcribed_RNA"/>
</dbReference>
<accession>A0A8D8W7K0</accession>
<dbReference type="EMBL" id="HBUF01181578">
    <property type="protein sequence ID" value="CAG6655478.1"/>
    <property type="molecule type" value="Transcribed_RNA"/>
</dbReference>
<dbReference type="EMBL" id="HBUF01181577">
    <property type="protein sequence ID" value="CAG6655476.1"/>
    <property type="molecule type" value="Transcribed_RNA"/>
</dbReference>
<protein>
    <submittedName>
        <fullName evidence="1">Uncharacterized protein</fullName>
    </submittedName>
</protein>